<organism evidence="2 3">
    <name type="scientific">Haloarchaeobius litoreus</name>
    <dbReference type="NCBI Taxonomy" id="755306"/>
    <lineage>
        <taxon>Archaea</taxon>
        <taxon>Methanobacteriati</taxon>
        <taxon>Methanobacteriota</taxon>
        <taxon>Stenosarchaea group</taxon>
        <taxon>Halobacteria</taxon>
        <taxon>Halobacteriales</taxon>
        <taxon>Halorubellaceae</taxon>
        <taxon>Haloarchaeobius</taxon>
    </lineage>
</organism>
<dbReference type="RefSeq" id="WP_256401125.1">
    <property type="nucleotide sequence ID" value="NZ_JANHJR010000003.1"/>
</dbReference>
<evidence type="ECO:0000256" key="1">
    <source>
        <dbReference type="SAM" id="MobiDB-lite"/>
    </source>
</evidence>
<dbReference type="InterPro" id="IPR012334">
    <property type="entry name" value="Pectin_lyas_fold"/>
</dbReference>
<dbReference type="SUPFAM" id="SSF51126">
    <property type="entry name" value="Pectin lyase-like"/>
    <property type="match status" value="1"/>
</dbReference>
<gene>
    <name evidence="2" type="ORF">ACFSBL_14005</name>
</gene>
<dbReference type="InterPro" id="IPR011050">
    <property type="entry name" value="Pectin_lyase_fold/virulence"/>
</dbReference>
<evidence type="ECO:0000313" key="3">
    <source>
        <dbReference type="Proteomes" id="UP001597034"/>
    </source>
</evidence>
<sequence>MDFSRRELLRAGVPLTMVGLAGCSSNGTDGSSGASTTAPPTQASTTQRQTTQSTTQQQQGTDTTSDSACESPVEVSGTITEDTTWDCDRYRMSGDVTVANGATLTVDSTVVDTAADTLLSVGDGATLVSTGTEELPTVFRSETHEPGSWKGIEVTAGSVEASFDNTIIRFGGAGGWANVYLQNGATAAFHRCMFDRSSTFGVHAEANTGFTSFSDCSFLDNPSGSMRIPATALPDLELSTTYTNNHLPGKVVVDHETVTQDSVWPAIDAPYVFPEGATIEAAVAVEAGALCRFGQGALLSVERGGILDVRGEAASPVRFVGEQTGTPGFWRGIEIVSNDRNSLSNTLVAGGGADGWANVYVQNGGRVSIDNASLVDSATYGLHAEANTTLPTFEGAGFTGNQQGSMRIPLPSLGQVGPDTVFLDDDGENRIEVADEAVTQAADWNLPDVPVHFPGNGRIRADVTVDPGATFTFAQGSLLSVEEGGSLGADGNPDGPITFRGDADVPGFWSGIEFASLNPDNRLDNCEVANGGNGGWANVYVQSSEMATVENSTLRDSSTAGIIAEDGSSLTESGNTFSGNADGPIA</sequence>
<evidence type="ECO:0000313" key="2">
    <source>
        <dbReference type="EMBL" id="MFD1646800.1"/>
    </source>
</evidence>
<accession>A0ABD6DKI6</accession>
<dbReference type="Proteomes" id="UP001597034">
    <property type="component" value="Unassembled WGS sequence"/>
</dbReference>
<protein>
    <submittedName>
        <fullName evidence="2">Right-handed parallel beta-helix repeat-containing protein</fullName>
    </submittedName>
</protein>
<feature type="compositionally biased region" description="Polar residues" evidence="1">
    <location>
        <begin position="568"/>
        <end position="579"/>
    </location>
</feature>
<dbReference type="EMBL" id="JBHUDO010000003">
    <property type="protein sequence ID" value="MFD1646800.1"/>
    <property type="molecule type" value="Genomic_DNA"/>
</dbReference>
<dbReference type="Gene3D" id="2.160.20.10">
    <property type="entry name" value="Single-stranded right-handed beta-helix, Pectin lyase-like"/>
    <property type="match status" value="1"/>
</dbReference>
<comment type="caution">
    <text evidence="2">The sequence shown here is derived from an EMBL/GenBank/DDBJ whole genome shotgun (WGS) entry which is preliminary data.</text>
</comment>
<reference evidence="2 3" key="1">
    <citation type="journal article" date="2019" name="Int. J. Syst. Evol. Microbiol.">
        <title>The Global Catalogue of Microorganisms (GCM) 10K type strain sequencing project: providing services to taxonomists for standard genome sequencing and annotation.</title>
        <authorList>
            <consortium name="The Broad Institute Genomics Platform"/>
            <consortium name="The Broad Institute Genome Sequencing Center for Infectious Disease"/>
            <person name="Wu L."/>
            <person name="Ma J."/>
        </authorList>
    </citation>
    <scope>NUCLEOTIDE SEQUENCE [LARGE SCALE GENOMIC DNA]</scope>
    <source>
        <strain evidence="2 3">CGMCC 1.10390</strain>
    </source>
</reference>
<dbReference type="AlphaFoldDB" id="A0ABD6DKI6"/>
<feature type="compositionally biased region" description="Low complexity" evidence="1">
    <location>
        <begin position="31"/>
        <end position="68"/>
    </location>
</feature>
<feature type="region of interest" description="Disordered" evidence="1">
    <location>
        <begin position="566"/>
        <end position="586"/>
    </location>
</feature>
<proteinExistence type="predicted"/>
<keyword evidence="3" id="KW-1185">Reference proteome</keyword>
<name>A0ABD6DKI6_9EURY</name>
<feature type="region of interest" description="Disordered" evidence="1">
    <location>
        <begin position="24"/>
        <end position="77"/>
    </location>
</feature>
<dbReference type="PROSITE" id="PS51257">
    <property type="entry name" value="PROKAR_LIPOPROTEIN"/>
    <property type="match status" value="1"/>
</dbReference>